<comment type="similarity">
    <text evidence="1">Belongs to the UPF0587 family.</text>
</comment>
<dbReference type="GO" id="GO:0008270">
    <property type="term" value="F:zinc ion binding"/>
    <property type="evidence" value="ECO:0007669"/>
    <property type="project" value="TreeGrafter"/>
</dbReference>
<reference evidence="4" key="2">
    <citation type="submission" date="2015-06" db="UniProtKB">
        <authorList>
            <consortium name="EnsemblMetazoa"/>
        </authorList>
    </citation>
    <scope>IDENTIFICATION</scope>
</reference>
<evidence type="ECO:0000313" key="5">
    <source>
        <dbReference type="Proteomes" id="UP000015102"/>
    </source>
</evidence>
<dbReference type="Proteomes" id="UP000015102">
    <property type="component" value="Unassembled WGS sequence"/>
</dbReference>
<dbReference type="EnsemblMetazoa" id="MESCA012082-RA">
    <property type="protein sequence ID" value="MESCA012082-PA"/>
    <property type="gene ID" value="MESCA012082"/>
</dbReference>
<sequence>NFYMKCKMCSRENSIDILEKSNATYTADDSGKLKTIVIFDCRGVEPSEFSPRSGWIVESIENGEKFENVDLSEDDWSEYDEKNNNVVGITEFKSEFIKLKK</sequence>
<evidence type="ECO:0000256" key="2">
    <source>
        <dbReference type="ARBA" id="ARBA00022723"/>
    </source>
</evidence>
<protein>
    <recommendedName>
        <fullName evidence="6">DUF866 domain-containing protein</fullName>
    </recommendedName>
</protein>
<dbReference type="Pfam" id="PF05907">
    <property type="entry name" value="CXXC_Zn-b_euk"/>
    <property type="match status" value="1"/>
</dbReference>
<reference evidence="5" key="1">
    <citation type="submission" date="2013-02" db="EMBL/GenBank/DDBJ databases">
        <authorList>
            <person name="Hughes D."/>
        </authorList>
    </citation>
    <scope>NUCLEOTIDE SEQUENCE</scope>
    <source>
        <strain>Durham</strain>
        <strain evidence="5">NC isolate 2 -- Noor lab</strain>
    </source>
</reference>
<organism evidence="4 5">
    <name type="scientific">Megaselia scalaris</name>
    <name type="common">Humpbacked fly</name>
    <name type="synonym">Phora scalaris</name>
    <dbReference type="NCBI Taxonomy" id="36166"/>
    <lineage>
        <taxon>Eukaryota</taxon>
        <taxon>Metazoa</taxon>
        <taxon>Ecdysozoa</taxon>
        <taxon>Arthropoda</taxon>
        <taxon>Hexapoda</taxon>
        <taxon>Insecta</taxon>
        <taxon>Pterygota</taxon>
        <taxon>Neoptera</taxon>
        <taxon>Endopterygota</taxon>
        <taxon>Diptera</taxon>
        <taxon>Brachycera</taxon>
        <taxon>Muscomorpha</taxon>
        <taxon>Platypezoidea</taxon>
        <taxon>Phoridae</taxon>
        <taxon>Megaseliini</taxon>
        <taxon>Megaselia</taxon>
    </lineage>
</organism>
<proteinExistence type="inferred from homology"/>
<dbReference type="AlphaFoldDB" id="T1H5U9"/>
<dbReference type="PANTHER" id="PTHR12857">
    <property type="entry name" value="CXXC MOTIF CONTAINING ZINC BINDING PROTEIN"/>
    <property type="match status" value="1"/>
</dbReference>
<evidence type="ECO:0000256" key="3">
    <source>
        <dbReference type="ARBA" id="ARBA00022833"/>
    </source>
</evidence>
<dbReference type="PANTHER" id="PTHR12857:SF0">
    <property type="entry name" value="CXXC MOTIF CONTAINING ZINC BINDING PROTEIN"/>
    <property type="match status" value="1"/>
</dbReference>
<accession>T1H5U9</accession>
<dbReference type="OMA" id="DITWEIC"/>
<evidence type="ECO:0008006" key="6">
    <source>
        <dbReference type="Google" id="ProtNLM"/>
    </source>
</evidence>
<keyword evidence="3" id="KW-0862">Zinc</keyword>
<dbReference type="InterPro" id="IPR008584">
    <property type="entry name" value="CXXC_Zn-binding_euk"/>
</dbReference>
<name>T1H5U9_MEGSC</name>
<evidence type="ECO:0000256" key="1">
    <source>
        <dbReference type="ARBA" id="ARBA00007818"/>
    </source>
</evidence>
<dbReference type="HOGENOM" id="CLU_114688_3_1_1"/>
<dbReference type="SUPFAM" id="SSF141678">
    <property type="entry name" value="MAL13P1.257-like"/>
    <property type="match status" value="1"/>
</dbReference>
<keyword evidence="2" id="KW-0479">Metal-binding</keyword>
<evidence type="ECO:0000313" key="4">
    <source>
        <dbReference type="EnsemblMetazoa" id="MESCA012082-PA"/>
    </source>
</evidence>
<keyword evidence="5" id="KW-1185">Reference proteome</keyword>